<dbReference type="PROSITE" id="PS51318">
    <property type="entry name" value="TAT"/>
    <property type="match status" value="1"/>
</dbReference>
<dbReference type="Pfam" id="PF00496">
    <property type="entry name" value="SBP_bac_5"/>
    <property type="match status" value="1"/>
</dbReference>
<gene>
    <name evidence="2" type="ORF">FHX33_003083</name>
</gene>
<dbReference type="GO" id="GO:0015833">
    <property type="term" value="P:peptide transport"/>
    <property type="evidence" value="ECO:0007669"/>
    <property type="project" value="TreeGrafter"/>
</dbReference>
<comment type="caution">
    <text evidence="2">The sequence shown here is derived from an EMBL/GenBank/DDBJ whole genome shotgun (WGS) entry which is preliminary data.</text>
</comment>
<sequence>MLKESLHKEASRRTFLAATGAAGIVAALAACSGPPSTTGKAATSGATGAVDKNGTITAGMSYALGTGFDPMTTTGALTMAANWHTLEGLVELDPVTRKAYAALGSALPKQVDDTTYTVSLRKGATFHDGSSVTVDDVLFSFQRVLDPANASLYAGFLPFLTADSVTTVDDSTVQFKTAYPFSLFAERISVVKIVPKAVVQADPKAFDALPTGTGPYKITAATANDKLTFERFDAYNGSRPALAAGMTWNLLADPSARVSAMQSKRVNAIEDVPYLNIDGLSRVVKTESVQSFGLLFMMFNTSMKPFDDKRVRQAFFYAIDIDKLIANGMLGNAEAASSYVQKTHPDYVKAKTVYKHDAAKAKALLKEAGVSNLSITLLTTDTGWVKDVAPLIKEDLDAAGIATTLDISQSAGQYKKVDNNQFEVMIAPGDPSVFGNDADLLLRWFYGDNLWSQKRYRWNSGADFEKLQSLLDQGAQETDRKKQLATWGQIYDLVSDEVPLYPLLHRKLPTAWNPDALSDFKPISMTGLSFLGVGPTK</sequence>
<proteinExistence type="predicted"/>
<dbReference type="PROSITE" id="PS51257">
    <property type="entry name" value="PROKAR_LIPOPROTEIN"/>
    <property type="match status" value="1"/>
</dbReference>
<dbReference type="InterPro" id="IPR039424">
    <property type="entry name" value="SBP_5"/>
</dbReference>
<dbReference type="PANTHER" id="PTHR30290">
    <property type="entry name" value="PERIPLASMIC BINDING COMPONENT OF ABC TRANSPORTER"/>
    <property type="match status" value="1"/>
</dbReference>
<dbReference type="GO" id="GO:0042597">
    <property type="term" value="C:periplasmic space"/>
    <property type="evidence" value="ECO:0007669"/>
    <property type="project" value="UniProtKB-ARBA"/>
</dbReference>
<evidence type="ECO:0000313" key="2">
    <source>
        <dbReference type="EMBL" id="MBB2968313.1"/>
    </source>
</evidence>
<dbReference type="GO" id="GO:0043190">
    <property type="term" value="C:ATP-binding cassette (ABC) transporter complex"/>
    <property type="evidence" value="ECO:0007669"/>
    <property type="project" value="InterPro"/>
</dbReference>
<feature type="domain" description="Solute-binding protein family 5" evidence="1">
    <location>
        <begin position="111"/>
        <end position="446"/>
    </location>
</feature>
<dbReference type="RefSeq" id="WP_021764210.1">
    <property type="nucleotide sequence ID" value="NZ_JACHVP010000003.1"/>
</dbReference>
<dbReference type="EMBL" id="JACHVP010000003">
    <property type="protein sequence ID" value="MBB2968313.1"/>
    <property type="molecule type" value="Genomic_DNA"/>
</dbReference>
<dbReference type="SUPFAM" id="SSF53850">
    <property type="entry name" value="Periplasmic binding protein-like II"/>
    <property type="match status" value="1"/>
</dbReference>
<reference evidence="2 3" key="1">
    <citation type="submission" date="2020-08" db="EMBL/GenBank/DDBJ databases">
        <title>Sequencing the genomes of 1000 actinobacteria strains.</title>
        <authorList>
            <person name="Klenk H.-P."/>
        </authorList>
    </citation>
    <scope>NUCLEOTIDE SEQUENCE [LARGE SCALE GENOMIC DNA]</scope>
    <source>
        <strain evidence="2 3">DSM 20146</strain>
    </source>
</reference>
<evidence type="ECO:0000259" key="1">
    <source>
        <dbReference type="Pfam" id="PF00496"/>
    </source>
</evidence>
<dbReference type="CDD" id="cd00995">
    <property type="entry name" value="PBP2_NikA_DppA_OppA_like"/>
    <property type="match status" value="1"/>
</dbReference>
<dbReference type="InterPro" id="IPR006311">
    <property type="entry name" value="TAT_signal"/>
</dbReference>
<organism evidence="2 3">
    <name type="scientific">Leifsonia aquatica</name>
    <name type="common">Corynebacterium aquaticum</name>
    <dbReference type="NCBI Taxonomy" id="144185"/>
    <lineage>
        <taxon>Bacteria</taxon>
        <taxon>Bacillati</taxon>
        <taxon>Actinomycetota</taxon>
        <taxon>Actinomycetes</taxon>
        <taxon>Micrococcales</taxon>
        <taxon>Microbacteriaceae</taxon>
        <taxon>Leifsonia</taxon>
    </lineage>
</organism>
<protein>
    <submittedName>
        <fullName evidence="2">Peptide/nickel transport system substrate-binding protein</fullName>
    </submittedName>
</protein>
<dbReference type="Proteomes" id="UP000538196">
    <property type="component" value="Unassembled WGS sequence"/>
</dbReference>
<keyword evidence="3" id="KW-1185">Reference proteome</keyword>
<dbReference type="GO" id="GO:1904680">
    <property type="term" value="F:peptide transmembrane transporter activity"/>
    <property type="evidence" value="ECO:0007669"/>
    <property type="project" value="TreeGrafter"/>
</dbReference>
<dbReference type="AlphaFoldDB" id="A0A7W4UZ00"/>
<dbReference type="Gene3D" id="3.40.190.10">
    <property type="entry name" value="Periplasmic binding protein-like II"/>
    <property type="match status" value="1"/>
</dbReference>
<name>A0A7W4UZ00_LEIAQ</name>
<dbReference type="InterPro" id="IPR000914">
    <property type="entry name" value="SBP_5_dom"/>
</dbReference>
<accession>A0A7W4UZ00</accession>
<dbReference type="PIRSF" id="PIRSF002741">
    <property type="entry name" value="MppA"/>
    <property type="match status" value="1"/>
</dbReference>
<dbReference type="Gene3D" id="3.90.76.10">
    <property type="entry name" value="Dipeptide-binding Protein, Domain 1"/>
    <property type="match status" value="1"/>
</dbReference>
<evidence type="ECO:0000313" key="3">
    <source>
        <dbReference type="Proteomes" id="UP000538196"/>
    </source>
</evidence>
<dbReference type="InterPro" id="IPR030678">
    <property type="entry name" value="Peptide/Ni-bd"/>
</dbReference>
<dbReference type="Gene3D" id="3.10.105.10">
    <property type="entry name" value="Dipeptide-binding Protein, Domain 3"/>
    <property type="match status" value="1"/>
</dbReference>